<evidence type="ECO:0000313" key="2">
    <source>
        <dbReference type="EMBL" id="MBX04433.1"/>
    </source>
</evidence>
<accession>A0A2P2KFD8</accession>
<dbReference type="AlphaFoldDB" id="A0A2P2KFD8"/>
<sequence>MTITGIQYLNSKKQEEEFYHAYLVFSIFGSLWTTILATFPPSEPAQAEAHNIVKMKIKEGD</sequence>
<name>A0A2P2KFD8_RHIMU</name>
<keyword evidence="1" id="KW-0812">Transmembrane</keyword>
<keyword evidence="1" id="KW-1133">Transmembrane helix</keyword>
<dbReference type="EMBL" id="GGEC01023949">
    <property type="protein sequence ID" value="MBX04433.1"/>
    <property type="molecule type" value="Transcribed_RNA"/>
</dbReference>
<feature type="transmembrane region" description="Helical" evidence="1">
    <location>
        <begin position="21"/>
        <end position="39"/>
    </location>
</feature>
<reference evidence="2" key="1">
    <citation type="submission" date="2018-02" db="EMBL/GenBank/DDBJ databases">
        <title>Rhizophora mucronata_Transcriptome.</title>
        <authorList>
            <person name="Meera S.P."/>
            <person name="Sreeshan A."/>
            <person name="Augustine A."/>
        </authorList>
    </citation>
    <scope>NUCLEOTIDE SEQUENCE</scope>
    <source>
        <tissue evidence="2">Leaf</tissue>
    </source>
</reference>
<proteinExistence type="predicted"/>
<evidence type="ECO:0000256" key="1">
    <source>
        <dbReference type="SAM" id="Phobius"/>
    </source>
</evidence>
<organism evidence="2">
    <name type="scientific">Rhizophora mucronata</name>
    <name type="common">Asiatic mangrove</name>
    <dbReference type="NCBI Taxonomy" id="61149"/>
    <lineage>
        <taxon>Eukaryota</taxon>
        <taxon>Viridiplantae</taxon>
        <taxon>Streptophyta</taxon>
        <taxon>Embryophyta</taxon>
        <taxon>Tracheophyta</taxon>
        <taxon>Spermatophyta</taxon>
        <taxon>Magnoliopsida</taxon>
        <taxon>eudicotyledons</taxon>
        <taxon>Gunneridae</taxon>
        <taxon>Pentapetalae</taxon>
        <taxon>rosids</taxon>
        <taxon>fabids</taxon>
        <taxon>Malpighiales</taxon>
        <taxon>Rhizophoraceae</taxon>
        <taxon>Rhizophora</taxon>
    </lineage>
</organism>
<protein>
    <submittedName>
        <fullName evidence="2">Uncharacterized protein</fullName>
    </submittedName>
</protein>
<keyword evidence="1" id="KW-0472">Membrane</keyword>